<proteinExistence type="predicted"/>
<organism evidence="2 3">
    <name type="scientific">Neolewinella agarilytica</name>
    <dbReference type="NCBI Taxonomy" id="478744"/>
    <lineage>
        <taxon>Bacteria</taxon>
        <taxon>Pseudomonadati</taxon>
        <taxon>Bacteroidota</taxon>
        <taxon>Saprospiria</taxon>
        <taxon>Saprospirales</taxon>
        <taxon>Lewinellaceae</taxon>
        <taxon>Neolewinella</taxon>
    </lineage>
</organism>
<dbReference type="EMBL" id="FOFB01000011">
    <property type="protein sequence ID" value="SEQ51440.1"/>
    <property type="molecule type" value="Genomic_DNA"/>
</dbReference>
<dbReference type="PANTHER" id="PTHR43685:SF2">
    <property type="entry name" value="GLYCOSYLTRANSFERASE 2-LIKE DOMAIN-CONTAINING PROTEIN"/>
    <property type="match status" value="1"/>
</dbReference>
<protein>
    <recommendedName>
        <fullName evidence="1">Glycosyltransferase 2-like domain-containing protein</fullName>
    </recommendedName>
</protein>
<dbReference type="Gene3D" id="3.90.550.10">
    <property type="entry name" value="Spore Coat Polysaccharide Biosynthesis Protein SpsA, Chain A"/>
    <property type="match status" value="1"/>
</dbReference>
<reference evidence="3" key="1">
    <citation type="submission" date="2016-10" db="EMBL/GenBank/DDBJ databases">
        <authorList>
            <person name="Varghese N."/>
            <person name="Submissions S."/>
        </authorList>
    </citation>
    <scope>NUCLEOTIDE SEQUENCE [LARGE SCALE GENOMIC DNA]</scope>
    <source>
        <strain evidence="3">DSM 24740</strain>
    </source>
</reference>
<dbReference type="InterPro" id="IPR050834">
    <property type="entry name" value="Glycosyltransf_2"/>
</dbReference>
<dbReference type="AlphaFoldDB" id="A0A1H9GMZ9"/>
<dbReference type="InterPro" id="IPR001173">
    <property type="entry name" value="Glyco_trans_2-like"/>
</dbReference>
<dbReference type="Pfam" id="PF00535">
    <property type="entry name" value="Glycos_transf_2"/>
    <property type="match status" value="1"/>
</dbReference>
<evidence type="ECO:0000259" key="1">
    <source>
        <dbReference type="Pfam" id="PF00535"/>
    </source>
</evidence>
<dbReference type="RefSeq" id="WP_090168305.1">
    <property type="nucleotide sequence ID" value="NZ_FOFB01000011.1"/>
</dbReference>
<dbReference type="FunCoup" id="A0A1H9GMZ9">
    <property type="interactions" value="3"/>
</dbReference>
<evidence type="ECO:0000313" key="2">
    <source>
        <dbReference type="EMBL" id="SEQ51440.1"/>
    </source>
</evidence>
<dbReference type="PANTHER" id="PTHR43685">
    <property type="entry name" value="GLYCOSYLTRANSFERASE"/>
    <property type="match status" value="1"/>
</dbReference>
<dbReference type="InterPro" id="IPR029044">
    <property type="entry name" value="Nucleotide-diphossugar_trans"/>
</dbReference>
<name>A0A1H9GMZ9_9BACT</name>
<accession>A0A1H9GMZ9</accession>
<dbReference type="OrthoDB" id="6638511at2"/>
<evidence type="ECO:0000313" key="3">
    <source>
        <dbReference type="Proteomes" id="UP000199021"/>
    </source>
</evidence>
<dbReference type="InParanoid" id="A0A1H9GMZ9"/>
<dbReference type="SUPFAM" id="SSF53448">
    <property type="entry name" value="Nucleotide-diphospho-sugar transferases"/>
    <property type="match status" value="1"/>
</dbReference>
<sequence length="327" mass="36828">MNKVTICIPTYNQEDYVEKTIRSAASQIPPPCEIIVSNDCSTDGTAAILDNLAKEIEILKVIHQPVNLGVGRNPDTCLRLAESEYVVKLDSDDILLPGYIASLSAALDRNPRAGYAHGAVREIDENGKQIRLRKLYRNKEYQDADTTLRNALSGYRVAANILMFRKEALEAANFVNPTMHFAEDYYLNVSIADAGFGNAYVPEILSEYRVWEDVGNTRNKRKQVEVEGLITVFEERIQPAFQKRGWDISKVASRRAELARRQASALSWSIFSEEEKESLEKAILRLSDAPSVTLAIKCYRNNLGFVYDLRKNMTGFLKSAVKKVALR</sequence>
<feature type="domain" description="Glycosyltransferase 2-like" evidence="1">
    <location>
        <begin position="5"/>
        <end position="166"/>
    </location>
</feature>
<keyword evidence="3" id="KW-1185">Reference proteome</keyword>
<gene>
    <name evidence="2" type="ORF">SAMN05444359_11129</name>
</gene>
<dbReference type="Proteomes" id="UP000199021">
    <property type="component" value="Unassembled WGS sequence"/>
</dbReference>
<dbReference type="STRING" id="478744.SAMN05444359_11129"/>